<evidence type="ECO:0000256" key="6">
    <source>
        <dbReference type="ARBA" id="ARBA00023242"/>
    </source>
</evidence>
<keyword evidence="4" id="KW-0378">Hydrolase</keyword>
<dbReference type="Gene3D" id="3.40.50.1820">
    <property type="entry name" value="alpha/beta hydrolase"/>
    <property type="match status" value="1"/>
</dbReference>
<evidence type="ECO:0000259" key="7">
    <source>
        <dbReference type="Pfam" id="PF01764"/>
    </source>
</evidence>
<evidence type="ECO:0008006" key="11">
    <source>
        <dbReference type="Google" id="ProtNLM"/>
    </source>
</evidence>
<accession>A0ABQ9KEW7</accession>
<gene>
    <name evidence="9" type="ORF">P3X46_032469</name>
</gene>
<keyword evidence="6" id="KW-0539">Nucleus</keyword>
<comment type="caution">
    <text evidence="9">The sequence shown here is derived from an EMBL/GenBank/DDBJ whole genome shotgun (WGS) entry which is preliminary data.</text>
</comment>
<name>A0ABQ9KEW7_HEVBR</name>
<evidence type="ECO:0000256" key="2">
    <source>
        <dbReference type="ARBA" id="ARBA00004496"/>
    </source>
</evidence>
<dbReference type="InterPro" id="IPR041266">
    <property type="entry name" value="EDS1_EP"/>
</dbReference>
<dbReference type="SUPFAM" id="SSF53474">
    <property type="entry name" value="alpha/beta-Hydrolases"/>
    <property type="match status" value="1"/>
</dbReference>
<dbReference type="InterPro" id="IPR029058">
    <property type="entry name" value="AB_hydrolase_fold"/>
</dbReference>
<evidence type="ECO:0000256" key="1">
    <source>
        <dbReference type="ARBA" id="ARBA00004123"/>
    </source>
</evidence>
<dbReference type="Proteomes" id="UP001174677">
    <property type="component" value="Chromosome 18"/>
</dbReference>
<dbReference type="EMBL" id="JARPOI010000018">
    <property type="protein sequence ID" value="KAJ9135263.1"/>
    <property type="molecule type" value="Genomic_DNA"/>
</dbReference>
<feature type="domain" description="Fungal lipase-type" evidence="7">
    <location>
        <begin position="129"/>
        <end position="231"/>
    </location>
</feature>
<feature type="domain" description="EDS1 EP" evidence="8">
    <location>
        <begin position="386"/>
        <end position="594"/>
    </location>
</feature>
<sequence>MLYCQAFGQSSRMNQLPIFTSGFELANLAVNSNLLHLSLSAIAALQDEVNRFQQQQQQSLPLGCRVDRQSKYTIVALVTSPSCTIHHLQQGGDLVSSADLKQKNFPLFEFLCSKGNPCFSILTAAITLFYNCFTDLSCLRTQLVDPVTGNLSVDTPLIITGNSLGGSVASLFTLWLLDSISPRSNKRPFCITFGSPLIGNLGLQRAISERSTWNSCFLHVAANQDPVPSLFLRPHIPQFLASTPQTILYRPFGAFLLCSELGCTCVEDPEVVVRFLESMALESTGSQISDEYLLRYYAEILETLKARLILKRSSLLGLSVTDSLEAGIILQLEAIGAKRIQQPQHNKDFTNLVSKLKEREQIRMFNKRKALNPSRKLNEIKIKMAYLEWYKKRCKAKEIGYYDSYKNHLSESDRDVTKYKKFLTNYWKDLVEEAEKKPQKEGKFIQLTWLFAGTNYRRMVEPLEIAEYYRTHGNRNYEALRSEHYRLLEKWQKEDADRPTGPPSNKKKKEVAGALTEDSCFWAKVEEAIISCELLMAPTSSALEKQSSRECLIDFEKYVMEQIKNYAVSPEIFLRESSFMKWWGMYQNTASNRSLIDFMRNSRNVQYEKGCF</sequence>
<dbReference type="InterPro" id="IPR002921">
    <property type="entry name" value="Fungal_lipase-type"/>
</dbReference>
<keyword evidence="3" id="KW-0963">Cytoplasm</keyword>
<dbReference type="PANTHER" id="PTHR46898:SF3">
    <property type="entry name" value="FUNGAL LIPASE-LIKE DOMAIN-CONTAINING PROTEIN"/>
    <property type="match status" value="1"/>
</dbReference>
<evidence type="ECO:0000313" key="9">
    <source>
        <dbReference type="EMBL" id="KAJ9135263.1"/>
    </source>
</evidence>
<evidence type="ECO:0000256" key="3">
    <source>
        <dbReference type="ARBA" id="ARBA00022490"/>
    </source>
</evidence>
<comment type="subcellular location">
    <subcellularLocation>
        <location evidence="2">Cytoplasm</location>
    </subcellularLocation>
    <subcellularLocation>
        <location evidence="1">Nucleus</location>
    </subcellularLocation>
</comment>
<evidence type="ECO:0000313" key="10">
    <source>
        <dbReference type="Proteomes" id="UP001174677"/>
    </source>
</evidence>
<keyword evidence="10" id="KW-1185">Reference proteome</keyword>
<dbReference type="PANTHER" id="PTHR46898">
    <property type="entry name" value="SENESCENCE-ASSOCIATED CARBOXYLESTERASE 101"/>
    <property type="match status" value="1"/>
</dbReference>
<protein>
    <recommendedName>
        <fullName evidence="11">Senescence-associated carboxylesterase 101</fullName>
    </recommendedName>
</protein>
<keyword evidence="5" id="KW-0611">Plant defense</keyword>
<evidence type="ECO:0000259" key="8">
    <source>
        <dbReference type="Pfam" id="PF18117"/>
    </source>
</evidence>
<proteinExistence type="predicted"/>
<dbReference type="Pfam" id="PF18117">
    <property type="entry name" value="EDS1_EP"/>
    <property type="match status" value="1"/>
</dbReference>
<evidence type="ECO:0000256" key="5">
    <source>
        <dbReference type="ARBA" id="ARBA00022821"/>
    </source>
</evidence>
<reference evidence="9 10" key="1">
    <citation type="journal article" date="2023" name="Plant Biotechnol. J.">
        <title>Chromosome-level wild Hevea brasiliensis genome provides new tools for genomic-assisted breeding and valuable loci to elevate rubber yield.</title>
        <authorList>
            <person name="Cheng H."/>
            <person name="Song X."/>
            <person name="Hu Y."/>
            <person name="Wu T."/>
            <person name="Yang Q."/>
            <person name="An Z."/>
            <person name="Feng S."/>
            <person name="Deng Z."/>
            <person name="Wu W."/>
            <person name="Zeng X."/>
            <person name="Tu M."/>
            <person name="Wang X."/>
            <person name="Huang H."/>
        </authorList>
    </citation>
    <scope>NUCLEOTIDE SEQUENCE [LARGE SCALE GENOMIC DNA]</scope>
    <source>
        <strain evidence="9">MT/VB/25A 57/8</strain>
    </source>
</reference>
<dbReference type="Pfam" id="PF01764">
    <property type="entry name" value="Lipase_3"/>
    <property type="match status" value="1"/>
</dbReference>
<evidence type="ECO:0000256" key="4">
    <source>
        <dbReference type="ARBA" id="ARBA00022801"/>
    </source>
</evidence>
<dbReference type="InterPro" id="IPR044603">
    <property type="entry name" value="SAG101-like"/>
</dbReference>
<organism evidence="9 10">
    <name type="scientific">Hevea brasiliensis</name>
    <name type="common">Para rubber tree</name>
    <name type="synonym">Siphonia brasiliensis</name>
    <dbReference type="NCBI Taxonomy" id="3981"/>
    <lineage>
        <taxon>Eukaryota</taxon>
        <taxon>Viridiplantae</taxon>
        <taxon>Streptophyta</taxon>
        <taxon>Embryophyta</taxon>
        <taxon>Tracheophyta</taxon>
        <taxon>Spermatophyta</taxon>
        <taxon>Magnoliopsida</taxon>
        <taxon>eudicotyledons</taxon>
        <taxon>Gunneridae</taxon>
        <taxon>Pentapetalae</taxon>
        <taxon>rosids</taxon>
        <taxon>fabids</taxon>
        <taxon>Malpighiales</taxon>
        <taxon>Euphorbiaceae</taxon>
        <taxon>Crotonoideae</taxon>
        <taxon>Micrandreae</taxon>
        <taxon>Hevea</taxon>
    </lineage>
</organism>